<dbReference type="AlphaFoldDB" id="A0A0J7KFX4"/>
<dbReference type="OrthoDB" id="6780406at2759"/>
<dbReference type="Proteomes" id="UP000036403">
    <property type="component" value="Unassembled WGS sequence"/>
</dbReference>
<keyword evidence="3" id="KW-0808">Transferase</keyword>
<dbReference type="SUPFAM" id="SSF56219">
    <property type="entry name" value="DNase I-like"/>
    <property type="match status" value="1"/>
</dbReference>
<dbReference type="PaxDb" id="67767-A0A0J7KFX4"/>
<feature type="region of interest" description="Disordered" evidence="1">
    <location>
        <begin position="192"/>
        <end position="218"/>
    </location>
</feature>
<organism evidence="3 4">
    <name type="scientific">Lasius niger</name>
    <name type="common">Black garden ant</name>
    <dbReference type="NCBI Taxonomy" id="67767"/>
    <lineage>
        <taxon>Eukaryota</taxon>
        <taxon>Metazoa</taxon>
        <taxon>Ecdysozoa</taxon>
        <taxon>Arthropoda</taxon>
        <taxon>Hexapoda</taxon>
        <taxon>Insecta</taxon>
        <taxon>Pterygota</taxon>
        <taxon>Neoptera</taxon>
        <taxon>Endopterygota</taxon>
        <taxon>Hymenoptera</taxon>
        <taxon>Apocrita</taxon>
        <taxon>Aculeata</taxon>
        <taxon>Formicoidea</taxon>
        <taxon>Formicidae</taxon>
        <taxon>Formicinae</taxon>
        <taxon>Lasius</taxon>
        <taxon>Lasius</taxon>
    </lineage>
</organism>
<keyword evidence="3" id="KW-0695">RNA-directed DNA polymerase</keyword>
<gene>
    <name evidence="3" type="ORF">RF55_11241</name>
</gene>
<feature type="domain" description="Endonuclease/exonuclease/phosphatase" evidence="2">
    <location>
        <begin position="1"/>
        <end position="124"/>
    </location>
</feature>
<comment type="caution">
    <text evidence="3">The sequence shown here is derived from an EMBL/GenBank/DDBJ whole genome shotgun (WGS) entry which is preliminary data.</text>
</comment>
<reference evidence="3 4" key="1">
    <citation type="submission" date="2015-04" db="EMBL/GenBank/DDBJ databases">
        <title>Lasius niger genome sequencing.</title>
        <authorList>
            <person name="Konorov E.A."/>
            <person name="Nikitin M.A."/>
            <person name="Kirill M.V."/>
            <person name="Chang P."/>
        </authorList>
    </citation>
    <scope>NUCLEOTIDE SEQUENCE [LARGE SCALE GENOMIC DNA]</scope>
    <source>
        <tissue evidence="3">Whole</tissue>
    </source>
</reference>
<dbReference type="STRING" id="67767.A0A0J7KFX4"/>
<dbReference type="EMBL" id="LBMM01008091">
    <property type="protein sequence ID" value="KMQ89154.1"/>
    <property type="molecule type" value="Genomic_DNA"/>
</dbReference>
<dbReference type="InterPro" id="IPR036691">
    <property type="entry name" value="Endo/exonu/phosph_ase_sf"/>
</dbReference>
<sequence length="440" mass="50834">MHLISCYISPNIRLSKYLEALDELEDIIRASGKRRIIICGDFNAKSPLWGSRTLDSRGSYLEDWAAGNDLIVIRVVNKGNTPTCVRPQGESIPDVTWATSEALSLIEEWRVDTRHEFLTDHRYIEFSINLGGKRSQISDRRIEPYSRWNFKKLDTNMLHMALEWACAVGKTELLLTSTKDRQRWLQRIMRESCDSSAPKHRQGDEETKRRREKNYRRAKKLQRRQIKAAKSKAWQELIADVNRDPWGLPYRIVLKNLKGSSPGLTETLDEGKVNELLESLFPRGVEHDSFADWVDLEWNEEEWGITYGEVEKALKKRRSNNKAPGPDGVGAIVVKSLPTEMVIQIAECFAMCMRKGEFSEEWKRAKLALIPKGDRHKEESEDELPKVRPICLLDEVGKAFERIIDDRIKGWMNRHPEARLSVHQYGFMEGRSTSDALIEV</sequence>
<evidence type="ECO:0000313" key="3">
    <source>
        <dbReference type="EMBL" id="KMQ89154.1"/>
    </source>
</evidence>
<dbReference type="Pfam" id="PF14529">
    <property type="entry name" value="Exo_endo_phos_2"/>
    <property type="match status" value="1"/>
</dbReference>
<evidence type="ECO:0000313" key="4">
    <source>
        <dbReference type="Proteomes" id="UP000036403"/>
    </source>
</evidence>
<name>A0A0J7KFX4_LASNI</name>
<dbReference type="PANTHER" id="PTHR19446">
    <property type="entry name" value="REVERSE TRANSCRIPTASES"/>
    <property type="match status" value="1"/>
</dbReference>
<evidence type="ECO:0000259" key="2">
    <source>
        <dbReference type="Pfam" id="PF14529"/>
    </source>
</evidence>
<dbReference type="InterPro" id="IPR005135">
    <property type="entry name" value="Endo/exonuclease/phosphatase"/>
</dbReference>
<protein>
    <submittedName>
        <fullName evidence="3">Reverse transcriptase</fullName>
    </submittedName>
</protein>
<proteinExistence type="predicted"/>
<evidence type="ECO:0000256" key="1">
    <source>
        <dbReference type="SAM" id="MobiDB-lite"/>
    </source>
</evidence>
<dbReference type="GO" id="GO:0003964">
    <property type="term" value="F:RNA-directed DNA polymerase activity"/>
    <property type="evidence" value="ECO:0007669"/>
    <property type="project" value="UniProtKB-KW"/>
</dbReference>
<keyword evidence="4" id="KW-1185">Reference proteome</keyword>
<accession>A0A0J7KFX4</accession>
<keyword evidence="3" id="KW-0548">Nucleotidyltransferase</keyword>
<dbReference type="Gene3D" id="3.60.10.10">
    <property type="entry name" value="Endonuclease/exonuclease/phosphatase"/>
    <property type="match status" value="1"/>
</dbReference>